<gene>
    <name evidence="3" type="ORF">BAU06_03800</name>
</gene>
<dbReference type="PANTHER" id="PTHR33570">
    <property type="entry name" value="4-CARBOXYMUCONOLACTONE DECARBOXYLASE FAMILY PROTEIN"/>
    <property type="match status" value="1"/>
</dbReference>
<evidence type="ECO:0000313" key="4">
    <source>
        <dbReference type="Proteomes" id="UP000091897"/>
    </source>
</evidence>
<dbReference type="InterPro" id="IPR052512">
    <property type="entry name" value="4CMD/NDH-1_regulator"/>
</dbReference>
<keyword evidence="4" id="KW-1185">Reference proteome</keyword>
<dbReference type="EMBL" id="CP016170">
    <property type="protein sequence ID" value="ANN65535.1"/>
    <property type="molecule type" value="Genomic_DNA"/>
</dbReference>
<dbReference type="PRINTS" id="PR00111">
    <property type="entry name" value="ABHYDROLASE"/>
</dbReference>
<dbReference type="SUPFAM" id="SSF69118">
    <property type="entry name" value="AhpD-like"/>
    <property type="match status" value="1"/>
</dbReference>
<dbReference type="InterPro" id="IPR000073">
    <property type="entry name" value="AB_hydrolase_1"/>
</dbReference>
<evidence type="ECO:0000313" key="3">
    <source>
        <dbReference type="EMBL" id="ANN65535.1"/>
    </source>
</evidence>
<reference evidence="3 4" key="1">
    <citation type="submission" date="2016-06" db="EMBL/GenBank/DDBJ databases">
        <title>Complete genome sequences of Bordetella bronchialis and Bordetella flabilis.</title>
        <authorList>
            <person name="LiPuma J.J."/>
            <person name="Spilker T."/>
        </authorList>
    </citation>
    <scope>NUCLEOTIDE SEQUENCE [LARGE SCALE GENOMIC DNA]</scope>
    <source>
        <strain evidence="3 4">AU3182</strain>
    </source>
</reference>
<dbReference type="RefSeq" id="WP_066344489.1">
    <property type="nucleotide sequence ID" value="NZ_CBCSFJ010000009.1"/>
</dbReference>
<accession>A0ABM6CNL3</accession>
<evidence type="ECO:0000259" key="1">
    <source>
        <dbReference type="Pfam" id="PF00561"/>
    </source>
</evidence>
<dbReference type="InterPro" id="IPR003779">
    <property type="entry name" value="CMD-like"/>
</dbReference>
<evidence type="ECO:0000259" key="2">
    <source>
        <dbReference type="Pfam" id="PF02627"/>
    </source>
</evidence>
<name>A0ABM6CNL3_9BORD</name>
<dbReference type="Gene3D" id="1.20.1290.10">
    <property type="entry name" value="AhpD-like"/>
    <property type="match status" value="1"/>
</dbReference>
<dbReference type="NCBIfam" id="TIGR02427">
    <property type="entry name" value="protocat_pcaD"/>
    <property type="match status" value="1"/>
</dbReference>
<feature type="domain" description="Carboxymuconolactone decarboxylase-like" evidence="2">
    <location>
        <begin position="297"/>
        <end position="378"/>
    </location>
</feature>
<dbReference type="InterPro" id="IPR029058">
    <property type="entry name" value="AB_hydrolase_fold"/>
</dbReference>
<proteinExistence type="predicted"/>
<dbReference type="Gene3D" id="3.40.50.1820">
    <property type="entry name" value="alpha/beta hydrolase"/>
    <property type="match status" value="1"/>
</dbReference>
<dbReference type="Pfam" id="PF02627">
    <property type="entry name" value="CMD"/>
    <property type="match status" value="1"/>
</dbReference>
<protein>
    <submittedName>
        <fullName evidence="3">3-oxoadipate enol-lactonase</fullName>
    </submittedName>
</protein>
<dbReference type="Proteomes" id="UP000091897">
    <property type="component" value="Chromosome"/>
</dbReference>
<sequence length="408" mass="43647">MPFALNGTTRIYWRGDGSRSLPALVLGNSLGTDFTLWDPILPRLMRHFRVIRFDMRGHGASDAPDGDYTMAQLAGDLAAVVQAAGLDGFHYCGVSLGGMVGMAYAQRPDHRLRKLVLSNTAVRFPQGVWEGRIADVMRGGMASIADAALGRFFTPGFLALGDPRVERVRETLLSLEPHGYAGCCAAIRDMDIAGGLPAIGVPTLVLTGAQDASTPPVRGTEIAAAIPGATVSALPGAHIPMIELPVQWGDAVLDFLLPREDLAESARYALGLERRREILGRAYVDERLAARTEFNTAFQEMITQLAWGRIWTSSRIDDVTRRIVVIAMTAALGRWEEYELHVGAALRAGVEPRIIEESLFMVSVYAGVPAANTGFAIAGKVLKAVREDAAAATDPAPATASSPANSKG</sequence>
<dbReference type="SUPFAM" id="SSF53474">
    <property type="entry name" value="alpha/beta-Hydrolases"/>
    <property type="match status" value="1"/>
</dbReference>
<dbReference type="InterPro" id="IPR026968">
    <property type="entry name" value="PcaD/CatD"/>
</dbReference>
<dbReference type="InterPro" id="IPR029032">
    <property type="entry name" value="AhpD-like"/>
</dbReference>
<organism evidence="3 4">
    <name type="scientific">Bordetella bronchialis</name>
    <dbReference type="NCBI Taxonomy" id="463025"/>
    <lineage>
        <taxon>Bacteria</taxon>
        <taxon>Pseudomonadati</taxon>
        <taxon>Pseudomonadota</taxon>
        <taxon>Betaproteobacteria</taxon>
        <taxon>Burkholderiales</taxon>
        <taxon>Alcaligenaceae</taxon>
        <taxon>Bordetella</taxon>
    </lineage>
</organism>
<dbReference type="PANTHER" id="PTHR33570:SF2">
    <property type="entry name" value="CARBOXYMUCONOLACTONE DECARBOXYLASE-LIKE DOMAIN-CONTAINING PROTEIN"/>
    <property type="match status" value="1"/>
</dbReference>
<dbReference type="Pfam" id="PF00561">
    <property type="entry name" value="Abhydrolase_1"/>
    <property type="match status" value="1"/>
</dbReference>
<feature type="domain" description="AB hydrolase-1" evidence="1">
    <location>
        <begin position="22"/>
        <end position="243"/>
    </location>
</feature>